<organism evidence="4 5">
    <name type="scientific">Candidatus Iainarchaeum sp</name>
    <dbReference type="NCBI Taxonomy" id="3101447"/>
    <lineage>
        <taxon>Archaea</taxon>
        <taxon>Candidatus Iainarchaeota</taxon>
        <taxon>Candidatus Iainarchaeia</taxon>
        <taxon>Candidatus Iainarchaeales</taxon>
        <taxon>Candidatus Iainarchaeaceae</taxon>
        <taxon>Candidatus Iainarchaeum</taxon>
    </lineage>
</organism>
<dbReference type="SUPFAM" id="SSF52540">
    <property type="entry name" value="P-loop containing nucleoside triphosphate hydrolases"/>
    <property type="match status" value="1"/>
</dbReference>
<accession>A0A8T4C629</accession>
<keyword evidence="2" id="KW-0067">ATP-binding</keyword>
<keyword evidence="1" id="KW-0547">Nucleotide-binding</keyword>
<dbReference type="PANTHER" id="PTHR43637:SF1">
    <property type="entry name" value="UPF0273 PROTEIN TM_0370"/>
    <property type="match status" value="1"/>
</dbReference>
<dbReference type="Pfam" id="PF06745">
    <property type="entry name" value="ATPase"/>
    <property type="match status" value="2"/>
</dbReference>
<evidence type="ECO:0000313" key="4">
    <source>
        <dbReference type="EMBL" id="MBM3281982.1"/>
    </source>
</evidence>
<proteinExistence type="predicted"/>
<sequence>MYFRFLFIRPNSSIPMQRSKTGIQGLDKALNGGFPEGNLVLLSGGAGTGKSTMAMQYLVNGATLFGEKGLYISTEQNEEELQKAASQFGWRLVDLENKNLLKVVYFKVLEQDHFIQKVEELVQTFKPKRIVIDSLTTLTDFMMMSELQKDVGVSLIKIVDTVSPIPRTEQIVTKIILYNLVNKLKEFESTVLMTSELPEGSPRLSADGVTEFVTDGVILLGYLAVGATDFRSMRIRKMRYTDHEKGSLTYNLSPTGIDITAENNIL</sequence>
<reference evidence="4" key="1">
    <citation type="submission" date="2019-03" db="EMBL/GenBank/DDBJ databases">
        <title>Lake Tanganyika Metagenome-Assembled Genomes (MAGs).</title>
        <authorList>
            <person name="Tran P."/>
        </authorList>
    </citation>
    <scope>NUCLEOTIDE SEQUENCE</scope>
    <source>
        <strain evidence="4">M_DeepCast_50m_m2_156</strain>
    </source>
</reference>
<name>A0A8T4C629_9ARCH</name>
<evidence type="ECO:0000256" key="1">
    <source>
        <dbReference type="ARBA" id="ARBA00022741"/>
    </source>
</evidence>
<dbReference type="GO" id="GO:0005524">
    <property type="term" value="F:ATP binding"/>
    <property type="evidence" value="ECO:0007669"/>
    <property type="project" value="UniProtKB-KW"/>
</dbReference>
<evidence type="ECO:0000256" key="2">
    <source>
        <dbReference type="ARBA" id="ARBA00022840"/>
    </source>
</evidence>
<dbReference type="PROSITE" id="PS51146">
    <property type="entry name" value="KAIC"/>
    <property type="match status" value="1"/>
</dbReference>
<evidence type="ECO:0000259" key="3">
    <source>
        <dbReference type="PROSITE" id="PS51146"/>
    </source>
</evidence>
<dbReference type="SMART" id="SM00382">
    <property type="entry name" value="AAA"/>
    <property type="match status" value="1"/>
</dbReference>
<dbReference type="PRINTS" id="PR01874">
    <property type="entry name" value="DNAREPAIRADA"/>
</dbReference>
<dbReference type="PANTHER" id="PTHR43637">
    <property type="entry name" value="UPF0273 PROTEIN TM_0370"/>
    <property type="match status" value="1"/>
</dbReference>
<feature type="domain" description="KaiC" evidence="3">
    <location>
        <begin position="17"/>
        <end position="266"/>
    </location>
</feature>
<dbReference type="InterPro" id="IPR010624">
    <property type="entry name" value="KaiC_dom"/>
</dbReference>
<evidence type="ECO:0000313" key="5">
    <source>
        <dbReference type="Proteomes" id="UP000774699"/>
    </source>
</evidence>
<gene>
    <name evidence="4" type="ORF">FJY86_01405</name>
</gene>
<dbReference type="AlphaFoldDB" id="A0A8T4C629"/>
<dbReference type="Proteomes" id="UP000774699">
    <property type="component" value="Unassembled WGS sequence"/>
</dbReference>
<dbReference type="InterPro" id="IPR027417">
    <property type="entry name" value="P-loop_NTPase"/>
</dbReference>
<dbReference type="EMBL" id="VGJJ01000006">
    <property type="protein sequence ID" value="MBM3281982.1"/>
    <property type="molecule type" value="Genomic_DNA"/>
</dbReference>
<protein>
    <recommendedName>
        <fullName evidence="3">KaiC domain-containing protein</fullName>
    </recommendedName>
</protein>
<dbReference type="InterPro" id="IPR003593">
    <property type="entry name" value="AAA+_ATPase"/>
</dbReference>
<dbReference type="Gene3D" id="3.40.50.300">
    <property type="entry name" value="P-loop containing nucleotide triphosphate hydrolases"/>
    <property type="match status" value="1"/>
</dbReference>
<comment type="caution">
    <text evidence="4">The sequence shown here is derived from an EMBL/GenBank/DDBJ whole genome shotgun (WGS) entry which is preliminary data.</text>
</comment>
<dbReference type="InterPro" id="IPR014774">
    <property type="entry name" value="KaiC-like_dom"/>
</dbReference>